<dbReference type="Pfam" id="PF13374">
    <property type="entry name" value="TPR_10"/>
    <property type="match status" value="1"/>
</dbReference>
<dbReference type="InterPro" id="IPR019734">
    <property type="entry name" value="TPR_rpt"/>
</dbReference>
<dbReference type="Gene3D" id="1.25.40.10">
    <property type="entry name" value="Tetratricopeptide repeat domain"/>
    <property type="match status" value="3"/>
</dbReference>
<feature type="domain" description="Protein kinase" evidence="7">
    <location>
        <begin position="90"/>
        <end position="377"/>
    </location>
</feature>
<dbReference type="SUPFAM" id="SSF48452">
    <property type="entry name" value="TPR-like"/>
    <property type="match status" value="2"/>
</dbReference>
<dbReference type="InterPro" id="IPR011990">
    <property type="entry name" value="TPR-like_helical_dom_sf"/>
</dbReference>
<dbReference type="GO" id="GO:0004674">
    <property type="term" value="F:protein serine/threonine kinase activity"/>
    <property type="evidence" value="ECO:0007669"/>
    <property type="project" value="UniProtKB-EC"/>
</dbReference>
<dbReference type="CDD" id="cd14014">
    <property type="entry name" value="STKc_PknB_like"/>
    <property type="match status" value="1"/>
</dbReference>
<dbReference type="PROSITE" id="PS00107">
    <property type="entry name" value="PROTEIN_KINASE_ATP"/>
    <property type="match status" value="1"/>
</dbReference>
<dbReference type="Pfam" id="PF13424">
    <property type="entry name" value="TPR_12"/>
    <property type="match status" value="2"/>
</dbReference>
<proteinExistence type="predicted"/>
<dbReference type="SUPFAM" id="SSF56112">
    <property type="entry name" value="Protein kinase-like (PK-like)"/>
    <property type="match status" value="1"/>
</dbReference>
<dbReference type="SMART" id="SM00220">
    <property type="entry name" value="S_TKc"/>
    <property type="match status" value="1"/>
</dbReference>
<dbReference type="Pfam" id="PF00069">
    <property type="entry name" value="Pkinase"/>
    <property type="match status" value="1"/>
</dbReference>
<evidence type="ECO:0000313" key="9">
    <source>
        <dbReference type="Proteomes" id="UP001156940"/>
    </source>
</evidence>
<keyword evidence="4 5" id="KW-0067">ATP-binding</keyword>
<keyword evidence="3 8" id="KW-0418">Kinase</keyword>
<dbReference type="InterPro" id="IPR011009">
    <property type="entry name" value="Kinase-like_dom_sf"/>
</dbReference>
<protein>
    <submittedName>
        <fullName evidence="8">Serine/threonine-protein kinase</fullName>
        <ecNumber evidence="8">2.7.11.1</ecNumber>
    </submittedName>
</protein>
<accession>A0ABT6JCC9</accession>
<evidence type="ECO:0000256" key="1">
    <source>
        <dbReference type="ARBA" id="ARBA00022679"/>
    </source>
</evidence>
<dbReference type="PROSITE" id="PS00108">
    <property type="entry name" value="PROTEIN_KINASE_ST"/>
    <property type="match status" value="1"/>
</dbReference>
<dbReference type="SMART" id="SM00028">
    <property type="entry name" value="TPR"/>
    <property type="match status" value="6"/>
</dbReference>
<dbReference type="Gene3D" id="1.10.510.10">
    <property type="entry name" value="Transferase(Phosphotransferase) domain 1"/>
    <property type="match status" value="1"/>
</dbReference>
<reference evidence="8 9" key="1">
    <citation type="submission" date="2023-04" db="EMBL/GenBank/DDBJ databases">
        <title>Luteimonas endophyticus RD2P54.</title>
        <authorList>
            <person name="Sun J.-Q."/>
        </authorList>
    </citation>
    <scope>NUCLEOTIDE SEQUENCE [LARGE SCALE GENOMIC DNA]</scope>
    <source>
        <strain evidence="8 9">RD2P54</strain>
    </source>
</reference>
<evidence type="ECO:0000256" key="2">
    <source>
        <dbReference type="ARBA" id="ARBA00022741"/>
    </source>
</evidence>
<keyword evidence="2 5" id="KW-0547">Nucleotide-binding</keyword>
<name>A0ABT6JCC9_9GAMM</name>
<dbReference type="RefSeq" id="WP_280575736.1">
    <property type="nucleotide sequence ID" value="NZ_JARXRM010000044.1"/>
</dbReference>
<dbReference type="EMBL" id="JARXRM010000044">
    <property type="protein sequence ID" value="MDH5824419.1"/>
    <property type="molecule type" value="Genomic_DNA"/>
</dbReference>
<dbReference type="InterPro" id="IPR008271">
    <property type="entry name" value="Ser/Thr_kinase_AS"/>
</dbReference>
<evidence type="ECO:0000256" key="5">
    <source>
        <dbReference type="PROSITE-ProRule" id="PRU10141"/>
    </source>
</evidence>
<dbReference type="InterPro" id="IPR017441">
    <property type="entry name" value="Protein_kinase_ATP_BS"/>
</dbReference>
<dbReference type="PANTHER" id="PTHR43289">
    <property type="entry name" value="MITOGEN-ACTIVATED PROTEIN KINASE KINASE KINASE 20-RELATED"/>
    <property type="match status" value="1"/>
</dbReference>
<evidence type="ECO:0000259" key="7">
    <source>
        <dbReference type="PROSITE" id="PS50011"/>
    </source>
</evidence>
<feature type="binding site" evidence="5">
    <location>
        <position position="121"/>
    </location>
    <ligand>
        <name>ATP</name>
        <dbReference type="ChEBI" id="CHEBI:30616"/>
    </ligand>
</feature>
<evidence type="ECO:0000256" key="4">
    <source>
        <dbReference type="ARBA" id="ARBA00022840"/>
    </source>
</evidence>
<keyword evidence="9" id="KW-1185">Reference proteome</keyword>
<feature type="transmembrane region" description="Helical" evidence="6">
    <location>
        <begin position="401"/>
        <end position="423"/>
    </location>
</feature>
<organism evidence="8 9">
    <name type="scientific">Luteimonas endophytica</name>
    <dbReference type="NCBI Taxonomy" id="3042023"/>
    <lineage>
        <taxon>Bacteria</taxon>
        <taxon>Pseudomonadati</taxon>
        <taxon>Pseudomonadota</taxon>
        <taxon>Gammaproteobacteria</taxon>
        <taxon>Lysobacterales</taxon>
        <taxon>Lysobacteraceae</taxon>
        <taxon>Luteimonas</taxon>
    </lineage>
</organism>
<dbReference type="PROSITE" id="PS50011">
    <property type="entry name" value="PROTEIN_KINASE_DOM"/>
    <property type="match status" value="1"/>
</dbReference>
<keyword evidence="6" id="KW-1133">Transmembrane helix</keyword>
<evidence type="ECO:0000313" key="8">
    <source>
        <dbReference type="EMBL" id="MDH5824419.1"/>
    </source>
</evidence>
<sequence>MDAERWKRVRALFDRLVELPREQWQRRLADTCAGDAALEQEVLALLAADAGIRAEPPRLAAEGIALLADLVWRDEAAELERLAGTRLGPFRLLHPIGHGGMGAVWLAERADGEFAQKVAIKLIRSVWDEAEAEARFRAERQILAGLQHPRIAHLIDGGVTPDGKPWLALEYVDGIDLGRYSERHRLDLKQRLQLFLSVCEAVAHAHARLVVHRDLKPSNILVSGDGSVKLLDFGIAKLVDAQFPQASTTRVFTPEYAAPEQVRGEPVTTAVDVYALGLLLYELLTGRHPYRPENATPAAYERAVLEQAPTRPSHAVTRDGAEGAAAALSAQRRLTPQRLKRELRGDLDAIMLKALRKEPAQRYGSVQDLAADLRAWLQHRPVAARRGGWRYGAARFLRRHALAIAAAATAVCGLAIGLGLALWQAHEARVQRDVARYEMRKSEQTLRFLTGLFDLADPHRNLGANVTARELLAQGKRQIDTELKDAPDARAALLGALGNAYLGLGLFDEAEPLLAENLRLRRAGGERDALVRALFDYGRALAEAGRMREDLALMREAAALLPDVAANAALLAEVEYRQATQLYNLSEHAESEALYRRALSRERSLYGHYKPQTVINFVTLLRVTERAREGERFTRAALALARERLPANDPAIASLLASLAQDLQAQGRHAEAEPLYREALELKRQVFGEEHQQTLVTLNGLGTVLDAADKPEQAIEVLTRVVALRRKQLGDGHKDIASPLNNLARVETKLGRYREARAHYQEAQRLVFRHYGREDMVAGIVADGLGRAQLGLGELEKAESDLRRAIAIFERVHGVESTRLPGPLLELARLQVERNRPEPDCASARRAIAILRKKGDGQHAYAEIVLGGCLLATGQGLQAARLIRSGDAGLRHSEPNNLHARSVAETYLARLTAHERR</sequence>
<keyword evidence="6" id="KW-0472">Membrane</keyword>
<gene>
    <name evidence="8" type="ORF">QFW77_15705</name>
</gene>
<keyword evidence="1 8" id="KW-0808">Transferase</keyword>
<evidence type="ECO:0000256" key="3">
    <source>
        <dbReference type="ARBA" id="ARBA00022777"/>
    </source>
</evidence>
<dbReference type="InterPro" id="IPR000719">
    <property type="entry name" value="Prot_kinase_dom"/>
</dbReference>
<comment type="caution">
    <text evidence="8">The sequence shown here is derived from an EMBL/GenBank/DDBJ whole genome shotgun (WGS) entry which is preliminary data.</text>
</comment>
<dbReference type="EC" id="2.7.11.1" evidence="8"/>
<dbReference type="PANTHER" id="PTHR43289:SF34">
    <property type="entry name" value="SERINE_THREONINE-PROTEIN KINASE YBDM-RELATED"/>
    <property type="match status" value="1"/>
</dbReference>
<dbReference type="Proteomes" id="UP001156940">
    <property type="component" value="Unassembled WGS sequence"/>
</dbReference>
<keyword evidence="6" id="KW-0812">Transmembrane</keyword>
<evidence type="ECO:0000256" key="6">
    <source>
        <dbReference type="SAM" id="Phobius"/>
    </source>
</evidence>
<dbReference type="Gene3D" id="3.30.200.20">
    <property type="entry name" value="Phosphorylase Kinase, domain 1"/>
    <property type="match status" value="1"/>
</dbReference>